<organism evidence="1 2">
    <name type="scientific">Prorocentrum cordatum</name>
    <dbReference type="NCBI Taxonomy" id="2364126"/>
    <lineage>
        <taxon>Eukaryota</taxon>
        <taxon>Sar</taxon>
        <taxon>Alveolata</taxon>
        <taxon>Dinophyceae</taxon>
        <taxon>Prorocentrales</taxon>
        <taxon>Prorocentraceae</taxon>
        <taxon>Prorocentrum</taxon>
    </lineage>
</organism>
<protein>
    <submittedName>
        <fullName evidence="1">Uncharacterized protein</fullName>
    </submittedName>
</protein>
<dbReference type="SUPFAM" id="SSF56219">
    <property type="entry name" value="DNase I-like"/>
    <property type="match status" value="1"/>
</dbReference>
<evidence type="ECO:0000313" key="2">
    <source>
        <dbReference type="Proteomes" id="UP001189429"/>
    </source>
</evidence>
<proteinExistence type="predicted"/>
<accession>A0ABN9TTA3</accession>
<reference evidence="1" key="1">
    <citation type="submission" date="2023-10" db="EMBL/GenBank/DDBJ databases">
        <authorList>
            <person name="Chen Y."/>
            <person name="Shah S."/>
            <person name="Dougan E. K."/>
            <person name="Thang M."/>
            <person name="Chan C."/>
        </authorList>
    </citation>
    <scope>NUCLEOTIDE SEQUENCE [LARGE SCALE GENOMIC DNA]</scope>
</reference>
<feature type="non-terminal residue" evidence="1">
    <location>
        <position position="506"/>
    </location>
</feature>
<evidence type="ECO:0000313" key="1">
    <source>
        <dbReference type="EMBL" id="CAK0849072.1"/>
    </source>
</evidence>
<dbReference type="InterPro" id="IPR036691">
    <property type="entry name" value="Endo/exonu/phosph_ase_sf"/>
</dbReference>
<feature type="non-terminal residue" evidence="1">
    <location>
        <position position="1"/>
    </location>
</feature>
<dbReference type="EMBL" id="CAUYUJ010015030">
    <property type="protein sequence ID" value="CAK0849072.1"/>
    <property type="molecule type" value="Genomic_DNA"/>
</dbReference>
<gene>
    <name evidence="1" type="ORF">PCOR1329_LOCUS41846</name>
</gene>
<sequence>GLVCISLYCVDSVGFAGPNLDVLWRVFEYCCQLNAQGEDFVIMGDWNMASDVEGLREALLSVRAIPFAPGDVTCVQGEGSIIDFMAASSNLVSRLDSQVTAQLDSDLYPHRPVHLRMRGCDRPAWCRVADEPRPLSALPPPGCARPPYDWGPLAADAQVVTESDGLVQLWDAVLHGIDAELCARWDKVGAQAKAHSGRAGPLQVRWQLLRWRPRRRRHYRDGSVRPWVVAKRWMTHLTAVRQRLQEQLGGLNLAAAMCDLMPCQCFGVLRELEEAHRYLVKVSRQRAVLAAVDPTVAKYLQRGLMLLVSPHFDYCVDLVVRVADQKLSDAQAASEAAWRGRLQEAFLRGARGAHRASKIVPMQPLLQLEGEVQPYVVADAALQEWEDVWSHHGAAWLPKPADFDQWELLPPITVQDMRAAIWSYPATTARGPTRLAPKSLYFVSDEGLRAIARLLEAWERLGMWPDGRVESELVQMSKADGGKRLIALLHTLTRLWGKLRRPLGKR</sequence>
<comment type="caution">
    <text evidence="1">The sequence shown here is derived from an EMBL/GenBank/DDBJ whole genome shotgun (WGS) entry which is preliminary data.</text>
</comment>
<keyword evidence="2" id="KW-1185">Reference proteome</keyword>
<name>A0ABN9TTA3_9DINO</name>
<dbReference type="Proteomes" id="UP001189429">
    <property type="component" value="Unassembled WGS sequence"/>
</dbReference>